<evidence type="ECO:0000256" key="7">
    <source>
        <dbReference type="SAM" id="SignalP"/>
    </source>
</evidence>
<feature type="domain" description="SCP" evidence="8">
    <location>
        <begin position="29"/>
        <end position="163"/>
    </location>
</feature>
<dbReference type="FunFam" id="3.40.33.10:FF:000009">
    <property type="entry name" value="Pathogenesis-related protein 1"/>
    <property type="match status" value="1"/>
</dbReference>
<dbReference type="PRINTS" id="PR00837">
    <property type="entry name" value="V5TPXLIKE"/>
</dbReference>
<dbReference type="AlphaFoldDB" id="A0A0D3EP06"/>
<dbReference type="PROSITE" id="PS01009">
    <property type="entry name" value="CRISP_1"/>
    <property type="match status" value="1"/>
</dbReference>
<sequence length="167" mass="18393">MEASKLEICSLFVLAVVAATMFHCSDAQNSPQDYLSPQNAARSAVGVGPMSWSTKLQGFAEDYARQRKGDCRLQHSGGPYGENIFWGSAGADWTAADAVRSWVDEKKYYNYASNSCAAGKVCGHYTQVVWRDSTNVGCARVRCDANRGIFIICNYEPRGNIVGRRPY</sequence>
<dbReference type="STRING" id="65489.A0A0D3EP06"/>
<dbReference type="InterPro" id="IPR001283">
    <property type="entry name" value="CRISP-related"/>
</dbReference>
<dbReference type="Gramene" id="OBART01G16170.1">
    <property type="protein sequence ID" value="OBART01G16170.1"/>
    <property type="gene ID" value="OBART01G16170"/>
</dbReference>
<keyword evidence="5" id="KW-1015">Disulfide bond</keyword>
<dbReference type="InterPro" id="IPR002413">
    <property type="entry name" value="V5_allergen-like"/>
</dbReference>
<keyword evidence="6" id="KW-0568">Pathogenesis-related protein</keyword>
<dbReference type="eggNOG" id="KOG3017">
    <property type="taxonomic scope" value="Eukaryota"/>
</dbReference>
<dbReference type="SUPFAM" id="SSF55797">
    <property type="entry name" value="PR-1-like"/>
    <property type="match status" value="1"/>
</dbReference>
<dbReference type="EnsemblPlants" id="OBART01G16170.1">
    <property type="protein sequence ID" value="OBART01G16170.1"/>
    <property type="gene ID" value="OBART01G16170"/>
</dbReference>
<dbReference type="PROSITE" id="PS01010">
    <property type="entry name" value="CRISP_2"/>
    <property type="match status" value="1"/>
</dbReference>
<evidence type="ECO:0000313" key="9">
    <source>
        <dbReference type="EnsemblPlants" id="OBART01G16170.1"/>
    </source>
</evidence>
<dbReference type="PANTHER" id="PTHR10334">
    <property type="entry name" value="CYSTEINE-RICH SECRETORY PROTEIN-RELATED"/>
    <property type="match status" value="1"/>
</dbReference>
<dbReference type="InterPro" id="IPR018244">
    <property type="entry name" value="Allrgn_V5/Tpx1_CS"/>
</dbReference>
<dbReference type="PRINTS" id="PR00838">
    <property type="entry name" value="V5ALLERGEN"/>
</dbReference>
<dbReference type="GO" id="GO:0005576">
    <property type="term" value="C:extracellular region"/>
    <property type="evidence" value="ECO:0007669"/>
    <property type="project" value="InterPro"/>
</dbReference>
<comment type="function">
    <text evidence="1">Probably involved in the defense reaction of plants against pathogens.</text>
</comment>
<keyword evidence="4" id="KW-0611">Plant defense</keyword>
<evidence type="ECO:0000259" key="8">
    <source>
        <dbReference type="SMART" id="SM00198"/>
    </source>
</evidence>
<evidence type="ECO:0000256" key="5">
    <source>
        <dbReference type="ARBA" id="ARBA00023157"/>
    </source>
</evidence>
<reference evidence="9" key="1">
    <citation type="journal article" date="2009" name="Rice">
        <title>De Novo Next Generation Sequencing of Plant Genomes.</title>
        <authorList>
            <person name="Rounsley S."/>
            <person name="Marri P.R."/>
            <person name="Yu Y."/>
            <person name="He R."/>
            <person name="Sisneros N."/>
            <person name="Goicoechea J.L."/>
            <person name="Lee S.J."/>
            <person name="Angelova A."/>
            <person name="Kudrna D."/>
            <person name="Luo M."/>
            <person name="Affourtit J."/>
            <person name="Desany B."/>
            <person name="Knight J."/>
            <person name="Niazi F."/>
            <person name="Egholm M."/>
            <person name="Wing R.A."/>
        </authorList>
    </citation>
    <scope>NUCLEOTIDE SEQUENCE [LARGE SCALE GENOMIC DNA]</scope>
    <source>
        <strain evidence="9">cv. IRGC 105608</strain>
    </source>
</reference>
<dbReference type="PaxDb" id="65489-OBART01G16170.1"/>
<protein>
    <recommendedName>
        <fullName evidence="8">SCP domain-containing protein</fullName>
    </recommendedName>
</protein>
<dbReference type="HOGENOM" id="CLU_035730_8_1_1"/>
<dbReference type="CDD" id="cd05381">
    <property type="entry name" value="CAP_PR-1"/>
    <property type="match status" value="1"/>
</dbReference>
<evidence type="ECO:0000256" key="6">
    <source>
        <dbReference type="ARBA" id="ARBA00023265"/>
    </source>
</evidence>
<evidence type="ECO:0000256" key="3">
    <source>
        <dbReference type="ARBA" id="ARBA00022729"/>
    </source>
</evidence>
<evidence type="ECO:0000256" key="2">
    <source>
        <dbReference type="ARBA" id="ARBA00009923"/>
    </source>
</evidence>
<evidence type="ECO:0000256" key="1">
    <source>
        <dbReference type="ARBA" id="ARBA00003143"/>
    </source>
</evidence>
<keyword evidence="10" id="KW-1185">Reference proteome</keyword>
<feature type="signal peptide" evidence="7">
    <location>
        <begin position="1"/>
        <end position="27"/>
    </location>
</feature>
<keyword evidence="3 7" id="KW-0732">Signal</keyword>
<reference evidence="9" key="2">
    <citation type="submission" date="2015-03" db="UniProtKB">
        <authorList>
            <consortium name="EnsemblPlants"/>
        </authorList>
    </citation>
    <scope>IDENTIFICATION</scope>
</reference>
<dbReference type="Gene3D" id="3.40.33.10">
    <property type="entry name" value="CAP"/>
    <property type="match status" value="1"/>
</dbReference>
<name>A0A0D3EP06_9ORYZ</name>
<dbReference type="InterPro" id="IPR035940">
    <property type="entry name" value="CAP_sf"/>
</dbReference>
<dbReference type="Proteomes" id="UP000026960">
    <property type="component" value="Chromosome 1"/>
</dbReference>
<dbReference type="SMART" id="SM00198">
    <property type="entry name" value="SCP"/>
    <property type="match status" value="1"/>
</dbReference>
<dbReference type="GO" id="GO:0006952">
    <property type="term" value="P:defense response"/>
    <property type="evidence" value="ECO:0007669"/>
    <property type="project" value="UniProtKB-KW"/>
</dbReference>
<feature type="chain" id="PRO_5002260955" description="SCP domain-containing protein" evidence="7">
    <location>
        <begin position="28"/>
        <end position="167"/>
    </location>
</feature>
<organism evidence="9">
    <name type="scientific">Oryza barthii</name>
    <dbReference type="NCBI Taxonomy" id="65489"/>
    <lineage>
        <taxon>Eukaryota</taxon>
        <taxon>Viridiplantae</taxon>
        <taxon>Streptophyta</taxon>
        <taxon>Embryophyta</taxon>
        <taxon>Tracheophyta</taxon>
        <taxon>Spermatophyta</taxon>
        <taxon>Magnoliopsida</taxon>
        <taxon>Liliopsida</taxon>
        <taxon>Poales</taxon>
        <taxon>Poaceae</taxon>
        <taxon>BOP clade</taxon>
        <taxon>Oryzoideae</taxon>
        <taxon>Oryzeae</taxon>
        <taxon>Oryzinae</taxon>
        <taxon>Oryza</taxon>
    </lineage>
</organism>
<comment type="similarity">
    <text evidence="2">Belongs to the CRISP family.</text>
</comment>
<evidence type="ECO:0000256" key="4">
    <source>
        <dbReference type="ARBA" id="ARBA00022821"/>
    </source>
</evidence>
<proteinExistence type="inferred from homology"/>
<evidence type="ECO:0000313" key="10">
    <source>
        <dbReference type="Proteomes" id="UP000026960"/>
    </source>
</evidence>
<accession>A0A0D3EP06</accession>
<dbReference type="Pfam" id="PF00188">
    <property type="entry name" value="CAP"/>
    <property type="match status" value="1"/>
</dbReference>
<dbReference type="InterPro" id="IPR014044">
    <property type="entry name" value="CAP_dom"/>
</dbReference>